<protein>
    <submittedName>
        <fullName evidence="9">GB1/RHD3-type G domain-containing protein</fullName>
    </submittedName>
</protein>
<keyword evidence="2" id="KW-0378">Hydrolase</keyword>
<dbReference type="GO" id="GO:0003924">
    <property type="term" value="F:GTPase activity"/>
    <property type="evidence" value="ECO:0007669"/>
    <property type="project" value="InterPro"/>
</dbReference>
<dbReference type="Proteomes" id="UP000278627">
    <property type="component" value="Unassembled WGS sequence"/>
</dbReference>
<dbReference type="CDD" id="cd01851">
    <property type="entry name" value="GBP"/>
    <property type="match status" value="1"/>
</dbReference>
<dbReference type="InterPro" id="IPR015894">
    <property type="entry name" value="Guanylate-bd_N"/>
</dbReference>
<evidence type="ECO:0000256" key="2">
    <source>
        <dbReference type="ARBA" id="ARBA00022801"/>
    </source>
</evidence>
<evidence type="ECO:0000313" key="8">
    <source>
        <dbReference type="Proteomes" id="UP000278627"/>
    </source>
</evidence>
<keyword evidence="3" id="KW-0342">GTP-binding</keyword>
<dbReference type="GO" id="GO:0005525">
    <property type="term" value="F:GTP binding"/>
    <property type="evidence" value="ECO:0007669"/>
    <property type="project" value="UniProtKB-KW"/>
</dbReference>
<accession>A0A0N4SY50</accession>
<evidence type="ECO:0000256" key="5">
    <source>
        <dbReference type="SAM" id="Phobius"/>
    </source>
</evidence>
<evidence type="ECO:0000313" key="7">
    <source>
        <dbReference type="EMBL" id="VDN81829.1"/>
    </source>
</evidence>
<evidence type="ECO:0000256" key="4">
    <source>
        <dbReference type="PROSITE-ProRule" id="PRU01052"/>
    </source>
</evidence>
<dbReference type="SUPFAM" id="SSF52540">
    <property type="entry name" value="P-loop containing nucleoside triphosphate hydrolases"/>
    <property type="match status" value="1"/>
</dbReference>
<dbReference type="Pfam" id="PF02263">
    <property type="entry name" value="GBP"/>
    <property type="match status" value="1"/>
</dbReference>
<dbReference type="STRING" id="6280.A0A0N4SY50"/>
<comment type="similarity">
    <text evidence="4">Belongs to the TRAFAC class dynamin-like GTPase superfamily. GB1/RHD3 GTPase family.</text>
</comment>
<reference evidence="7 8" key="2">
    <citation type="submission" date="2018-11" db="EMBL/GenBank/DDBJ databases">
        <authorList>
            <consortium name="Pathogen Informatics"/>
        </authorList>
    </citation>
    <scope>NUCLEOTIDE SEQUENCE [LARGE SCALE GENOMIC DNA]</scope>
</reference>
<sequence>MSFDITAPFQAGFSTRDQIEHRHKVHPVQIIAPLSSQPNRYKFLENSLTSVLGHSSIANKKIFIHLFNEILIQNKLIFCNIKKEEKKVVIISVAGVFRKGKSFLLNIFLDYLYSLQKSQQNDTTLEWLLDDSHLGGFHWRPGMKRDTAGIWIWGEPIMIEAANGETYAVVLMDTQGTVDNAALPYQMSSTIFALSTLFSSIQVYNIVETILEESLSNLSLFVEYGRLVLDEANKFKPPFQTIVFVVRDYKSSEECSYGFEGGMEYLKTMLQTSSSYQSNELRAVRREIQSCFEQTLCFLLPHPGHRVADHESFRGLVKDIKPLFKEEVKKMTAHLLNPQALQPKIVNGKTVTCRKITDMFREFAKTFDSCVIPEPQMILDTNAQLIYLEAASEAKIAYVRGMDRICLKSGMLPEKRLHEAHIKYGIIALNIFEKYPKLGSSEVRSRNLSTLQQNLNSELEKYKRLNKEKRVTSCVSRMIACGDSVFFGMGLGSAASAAIGGAVLTLQAGMVSAGVIAIPVSLTALLAIWAYVYYKPKIRSCFRHNCQSV</sequence>
<dbReference type="PANTHER" id="PTHR10751">
    <property type="entry name" value="GUANYLATE BINDING PROTEIN"/>
    <property type="match status" value="1"/>
</dbReference>
<proteinExistence type="inferred from homology"/>
<feature type="transmembrane region" description="Helical" evidence="5">
    <location>
        <begin position="485"/>
        <end position="504"/>
    </location>
</feature>
<dbReference type="InterPro" id="IPR030386">
    <property type="entry name" value="G_GB1_RHD3_dom"/>
</dbReference>
<keyword evidence="5" id="KW-1133">Transmembrane helix</keyword>
<dbReference type="EMBL" id="UZAD01000032">
    <property type="protein sequence ID" value="VDN81829.1"/>
    <property type="molecule type" value="Genomic_DNA"/>
</dbReference>
<evidence type="ECO:0000313" key="9">
    <source>
        <dbReference type="WBParaSite" id="BPAG_0000064201-mRNA-1"/>
    </source>
</evidence>
<name>A0A0N4SY50_BRUPA</name>
<evidence type="ECO:0000259" key="6">
    <source>
        <dbReference type="PROSITE" id="PS51715"/>
    </source>
</evidence>
<keyword evidence="5" id="KW-0472">Membrane</keyword>
<keyword evidence="1" id="KW-0547">Nucleotide-binding</keyword>
<organism evidence="9">
    <name type="scientific">Brugia pahangi</name>
    <name type="common">Filarial nematode worm</name>
    <dbReference type="NCBI Taxonomy" id="6280"/>
    <lineage>
        <taxon>Eukaryota</taxon>
        <taxon>Metazoa</taxon>
        <taxon>Ecdysozoa</taxon>
        <taxon>Nematoda</taxon>
        <taxon>Chromadorea</taxon>
        <taxon>Rhabditida</taxon>
        <taxon>Spirurina</taxon>
        <taxon>Spiruromorpha</taxon>
        <taxon>Filarioidea</taxon>
        <taxon>Onchocercidae</taxon>
        <taxon>Brugia</taxon>
    </lineage>
</organism>
<dbReference type="Gene3D" id="3.40.50.300">
    <property type="entry name" value="P-loop containing nucleotide triphosphate hydrolases"/>
    <property type="match status" value="1"/>
</dbReference>
<feature type="transmembrane region" description="Helical" evidence="5">
    <location>
        <begin position="510"/>
        <end position="534"/>
    </location>
</feature>
<evidence type="ECO:0000256" key="1">
    <source>
        <dbReference type="ARBA" id="ARBA00022741"/>
    </source>
</evidence>
<dbReference type="WBParaSite" id="BPAG_0000064201-mRNA-1">
    <property type="protein sequence ID" value="BPAG_0000064201-mRNA-1"/>
    <property type="gene ID" value="BPAG_0000064201"/>
</dbReference>
<gene>
    <name evidence="7" type="ORF">BPAG_LOCUS643</name>
</gene>
<dbReference type="SUPFAM" id="SSF48340">
    <property type="entry name" value="Interferon-induced guanylate-binding protein 1 (GBP1), C-terminal domain"/>
    <property type="match status" value="1"/>
</dbReference>
<dbReference type="PROSITE" id="PS51715">
    <property type="entry name" value="G_GB1_RHD3"/>
    <property type="match status" value="1"/>
</dbReference>
<reference evidence="9" key="1">
    <citation type="submission" date="2017-02" db="UniProtKB">
        <authorList>
            <consortium name="WormBaseParasite"/>
        </authorList>
    </citation>
    <scope>IDENTIFICATION</scope>
</reference>
<dbReference type="InterPro" id="IPR036543">
    <property type="entry name" value="Guanylate-bd_C_sf"/>
</dbReference>
<dbReference type="AlphaFoldDB" id="A0A0N4SY50"/>
<evidence type="ECO:0000256" key="3">
    <source>
        <dbReference type="ARBA" id="ARBA00023134"/>
    </source>
</evidence>
<keyword evidence="8" id="KW-1185">Reference proteome</keyword>
<keyword evidence="5" id="KW-0812">Transmembrane</keyword>
<dbReference type="Gene3D" id="1.20.58.420">
    <property type="entry name" value="AHSP"/>
    <property type="match status" value="1"/>
</dbReference>
<dbReference type="InterPro" id="IPR027417">
    <property type="entry name" value="P-loop_NTPase"/>
</dbReference>
<feature type="domain" description="GB1/RHD3-type G" evidence="6">
    <location>
        <begin position="85"/>
        <end position="340"/>
    </location>
</feature>